<dbReference type="GO" id="GO:0005886">
    <property type="term" value="C:plasma membrane"/>
    <property type="evidence" value="ECO:0007669"/>
    <property type="project" value="TreeGrafter"/>
</dbReference>
<proteinExistence type="predicted"/>
<accession>A0A7S2J2K3</accession>
<dbReference type="InterPro" id="IPR013099">
    <property type="entry name" value="K_chnl_dom"/>
</dbReference>
<evidence type="ECO:0000313" key="2">
    <source>
        <dbReference type="EMBL" id="CAD9535754.1"/>
    </source>
</evidence>
<gene>
    <name evidence="2" type="ORF">AAND1436_LOCUS46322</name>
</gene>
<dbReference type="PANTHER" id="PTHR10217">
    <property type="entry name" value="VOLTAGE AND LIGAND GATED POTASSIUM CHANNEL"/>
    <property type="match status" value="1"/>
</dbReference>
<dbReference type="InterPro" id="IPR014710">
    <property type="entry name" value="RmlC-like_jellyroll"/>
</dbReference>
<dbReference type="EMBL" id="HBGQ01097046">
    <property type="protein sequence ID" value="CAD9535754.1"/>
    <property type="molecule type" value="Transcribed_RNA"/>
</dbReference>
<feature type="domain" description="Potassium channel" evidence="1">
    <location>
        <begin position="58"/>
        <end position="110"/>
    </location>
</feature>
<organism evidence="2">
    <name type="scientific">Alexandrium andersonii</name>
    <dbReference type="NCBI Taxonomy" id="327968"/>
    <lineage>
        <taxon>Eukaryota</taxon>
        <taxon>Sar</taxon>
        <taxon>Alveolata</taxon>
        <taxon>Dinophyceae</taxon>
        <taxon>Gonyaulacales</taxon>
        <taxon>Pyrocystaceae</taxon>
        <taxon>Alexandrium</taxon>
    </lineage>
</organism>
<reference evidence="2" key="1">
    <citation type="submission" date="2021-01" db="EMBL/GenBank/DDBJ databases">
        <authorList>
            <person name="Corre E."/>
            <person name="Pelletier E."/>
            <person name="Niang G."/>
            <person name="Scheremetjew M."/>
            <person name="Finn R."/>
            <person name="Kale V."/>
            <person name="Holt S."/>
            <person name="Cochrane G."/>
            <person name="Meng A."/>
            <person name="Brown T."/>
            <person name="Cohen L."/>
        </authorList>
    </citation>
    <scope>NUCLEOTIDE SEQUENCE</scope>
    <source>
        <strain evidence="2">CCMP2222</strain>
    </source>
</reference>
<dbReference type="AlphaFoldDB" id="A0A7S2J2K3"/>
<dbReference type="GO" id="GO:0042391">
    <property type="term" value="P:regulation of membrane potential"/>
    <property type="evidence" value="ECO:0007669"/>
    <property type="project" value="TreeGrafter"/>
</dbReference>
<dbReference type="PANTHER" id="PTHR10217:SF435">
    <property type="entry name" value="POTASSIUM VOLTAGE-GATED CHANNEL PROTEIN EAG"/>
    <property type="match status" value="1"/>
</dbReference>
<dbReference type="SUPFAM" id="SSF81324">
    <property type="entry name" value="Voltage-gated potassium channels"/>
    <property type="match status" value="1"/>
</dbReference>
<dbReference type="GO" id="GO:0005249">
    <property type="term" value="F:voltage-gated potassium channel activity"/>
    <property type="evidence" value="ECO:0007669"/>
    <property type="project" value="InterPro"/>
</dbReference>
<protein>
    <recommendedName>
        <fullName evidence="1">Potassium channel domain-containing protein</fullName>
    </recommendedName>
</protein>
<evidence type="ECO:0000259" key="1">
    <source>
        <dbReference type="Pfam" id="PF07885"/>
    </source>
</evidence>
<dbReference type="Gene3D" id="2.60.120.10">
    <property type="entry name" value="Jelly Rolls"/>
    <property type="match status" value="1"/>
</dbReference>
<dbReference type="InterPro" id="IPR003938">
    <property type="entry name" value="K_chnl_volt-dep_EAG/ELK/ERG"/>
</dbReference>
<dbReference type="PRINTS" id="PR01463">
    <property type="entry name" value="EAGCHANLFMLY"/>
</dbReference>
<dbReference type="InterPro" id="IPR018490">
    <property type="entry name" value="cNMP-bd_dom_sf"/>
</dbReference>
<dbReference type="SUPFAM" id="SSF51206">
    <property type="entry name" value="cAMP-binding domain-like"/>
    <property type="match status" value="1"/>
</dbReference>
<dbReference type="InterPro" id="IPR050818">
    <property type="entry name" value="KCNH_animal-type"/>
</dbReference>
<dbReference type="Pfam" id="PF07885">
    <property type="entry name" value="Ion_trans_2"/>
    <property type="match status" value="1"/>
</dbReference>
<dbReference type="Gene3D" id="1.10.287.70">
    <property type="match status" value="1"/>
</dbReference>
<sequence>MACLWGLTGLTVGAELCDTDGRMIVMGGVDTSQVSWTTTLYLGGKTSPDDPCNHFQVYIASLHWAVMTLTSIGYGDIVPVRVEEYIVGILCMLVGGVLWAYVIGSVCSVISNNSPVERNFEQNTDLLNLAMEEARVPSDARHEYREYLREAKAYDRRICFRSVAENFSPMLRKQLLFHSAKGCISSVYYFSYHDTPEAFLMDIAPFLMPRLFARFETLDIVRDMLCLIDRGTVAHCGWILVHPSAFHDDFIVSDRRYMKSTRSVSLTYTQLLVLARGDLEHILESHPVFARKIWKTALKRATCRCVLLVAEAYRSWRRSGSTGSMSLREAFDRFRSLNPLDMLDIQGASRGPTLEMKHVFSDRGRRLDSPDAVHFRYGGTASW</sequence>
<name>A0A7S2J2K3_9DINO</name>